<evidence type="ECO:0000256" key="1">
    <source>
        <dbReference type="SAM" id="MobiDB-lite"/>
    </source>
</evidence>
<keyword evidence="3" id="KW-1185">Reference proteome</keyword>
<feature type="compositionally biased region" description="Polar residues" evidence="1">
    <location>
        <begin position="1"/>
        <end position="14"/>
    </location>
</feature>
<feature type="compositionally biased region" description="Low complexity" evidence="1">
    <location>
        <begin position="59"/>
        <end position="68"/>
    </location>
</feature>
<dbReference type="AlphaFoldDB" id="A0A4S2KXL1"/>
<comment type="caution">
    <text evidence="2">The sequence shown here is derived from an EMBL/GenBank/DDBJ whole genome shotgun (WGS) entry which is preliminary data.</text>
</comment>
<evidence type="ECO:0000313" key="3">
    <source>
        <dbReference type="Proteomes" id="UP000310200"/>
    </source>
</evidence>
<dbReference type="Proteomes" id="UP000310200">
    <property type="component" value="Unassembled WGS sequence"/>
</dbReference>
<dbReference type="EMBL" id="QBLH01000678">
    <property type="protein sequence ID" value="TGZ54416.1"/>
    <property type="molecule type" value="Genomic_DNA"/>
</dbReference>
<accession>A0A4S2KXL1</accession>
<organism evidence="2 3">
    <name type="scientific">Temnothorax longispinosus</name>
    <dbReference type="NCBI Taxonomy" id="300112"/>
    <lineage>
        <taxon>Eukaryota</taxon>
        <taxon>Metazoa</taxon>
        <taxon>Ecdysozoa</taxon>
        <taxon>Arthropoda</taxon>
        <taxon>Hexapoda</taxon>
        <taxon>Insecta</taxon>
        <taxon>Pterygota</taxon>
        <taxon>Neoptera</taxon>
        <taxon>Endopterygota</taxon>
        <taxon>Hymenoptera</taxon>
        <taxon>Apocrita</taxon>
        <taxon>Aculeata</taxon>
        <taxon>Formicoidea</taxon>
        <taxon>Formicidae</taxon>
        <taxon>Myrmicinae</taxon>
        <taxon>Temnothorax</taxon>
    </lineage>
</organism>
<proteinExistence type="predicted"/>
<gene>
    <name evidence="2" type="ORF">DBV15_04143</name>
</gene>
<name>A0A4S2KXL1_9HYME</name>
<feature type="compositionally biased region" description="Basic and acidic residues" evidence="1">
    <location>
        <begin position="15"/>
        <end position="43"/>
    </location>
</feature>
<evidence type="ECO:0000313" key="2">
    <source>
        <dbReference type="EMBL" id="TGZ54416.1"/>
    </source>
</evidence>
<sequence>MSGLSNRIPMTTSGRRNDRPTRDSDRGDSRLSARDRPDYRDEQSVAPGDGRISKRLTVASSAASSCCSRLPKVVMRERIARWKTRKKKKKKKRRPERAKARRRKRPVEEWRTFRYRSPPHNRTSVTEGAIPDHLVSLHRGGQVI</sequence>
<reference evidence="2 3" key="1">
    <citation type="journal article" date="2019" name="Philos. Trans. R. Soc. Lond., B, Biol. Sci.">
        <title>Ant behaviour and brain gene expression of defending hosts depend on the ecological success of the intruding social parasite.</title>
        <authorList>
            <person name="Kaur R."/>
            <person name="Stoldt M."/>
            <person name="Jongepier E."/>
            <person name="Feldmeyer B."/>
            <person name="Menzel F."/>
            <person name="Bornberg-Bauer E."/>
            <person name="Foitzik S."/>
        </authorList>
    </citation>
    <scope>NUCLEOTIDE SEQUENCE [LARGE SCALE GENOMIC DNA]</scope>
    <source>
        <tissue evidence="2">Whole body</tissue>
    </source>
</reference>
<feature type="compositionally biased region" description="Basic residues" evidence="1">
    <location>
        <begin position="81"/>
        <end position="105"/>
    </location>
</feature>
<feature type="region of interest" description="Disordered" evidence="1">
    <location>
        <begin position="1"/>
        <end position="129"/>
    </location>
</feature>
<protein>
    <submittedName>
        <fullName evidence="2">Coronin</fullName>
    </submittedName>
</protein>